<dbReference type="Proteomes" id="UP000401273">
    <property type="component" value="Unassembled WGS sequence"/>
</dbReference>
<sequence length="984" mass="115186">MTSISTWIENIDFSAIVSEQDVRSKIAVPLLSYLGYGEAIQANEFPIFSFSGRTKNSAKLVDLLCFSSKDWINHKKFESRNWVKQNSLLSFELKKPSEKLDSAEGQAEFYSMNARTPFYMCTNGQQLKIFGMKEFSADEVIFDGMIENLAEEWSRIYSKISFKSLRPLKKVNDEKNEKIYLDYCMSLKNQYEDIYSWYWKQKATLIETGDILTLKNIVEMNQNIALIGKAGTGKTTFFHRMFIKLCEAYLEGTSKEIPVFLSAKLWKRDFSTLIEGIFSELKIFLPQLTVEILENEIATNKIVLLVDGIDECFSDRDVLLHEINNFSCRTILSTREHTATGRLSGFCYFELQKLADNELIDISSEVLNENTSSKFYNMNNSLKDLLKTPIYFNMWLTYTINEAEERLNHTLNIAQLYQSFTSYLLKSHNRSKGNFDIETIPISSLQVILSKFAYDLYEMETSDIVNSIKEIYPNSIQSIYKILMQSGLIFETADQCEFQQHSLKEYYYASYLLSNNKLLEEFLNEKSGLHEYEEIFMILVGLTKEIPRQKYILDSLLEKNFSLFVKCLHRRFNFSDEFEKNKSKSFYEEFFETIATNYNKIIDLYFSDFRRFFSPFCWMDDYSKDAGIHFDCSVDVNTNSVGVQLSVAKDKGWNIEISYSDKSPQIVTKKNDKCIEVPYTTFKGSMGNFHYNLSSMGKGIDYAREIAIDMIYYNIESILKEKRILEIESPVMRFIFIEQWLKEASPLQIEFDNEVKTYNLSLKKQSIDELLLLLKGISSYPINSRRNESGSFTFGILWYLLYINREYTIDYEKILFPDMLTEPIGEKKHWIWNYYSDEDIQEWLRNYYYFGQITYREFVDKLLPNLKNDLSYYQTGPFQHTIEINLPDRKGDNFSSGGLSISSHLVNSIRDSEPIISISDSSRIRGGGEEIYETLKKESLFFNRKLTYLGNSSCSLDYIFKQENNIREFVYAQLQEDLKKIFTQ</sequence>
<accession>A0A7U9ZK82</accession>
<dbReference type="Pfam" id="PF05729">
    <property type="entry name" value="NACHT"/>
    <property type="match status" value="1"/>
</dbReference>
<proteinExistence type="predicted"/>
<protein>
    <submittedName>
        <fullName evidence="1">NACHT domain-containing protein</fullName>
    </submittedName>
</protein>
<evidence type="ECO:0000313" key="1">
    <source>
        <dbReference type="EMBL" id="EAE2898736.1"/>
    </source>
</evidence>
<dbReference type="InterPro" id="IPR007111">
    <property type="entry name" value="NACHT_NTPase"/>
</dbReference>
<name>A0A7U9ZK82_LISMN</name>
<gene>
    <name evidence="1" type="ORF">E1W43_12380</name>
</gene>
<dbReference type="RefSeq" id="WP_026749691.1">
    <property type="nucleotide sequence ID" value="NZ_BAAFVG010000003.1"/>
</dbReference>
<organism evidence="1 2">
    <name type="scientific">Listeria monocytogenes</name>
    <dbReference type="NCBI Taxonomy" id="1639"/>
    <lineage>
        <taxon>Bacteria</taxon>
        <taxon>Bacillati</taxon>
        <taxon>Bacillota</taxon>
        <taxon>Bacilli</taxon>
        <taxon>Bacillales</taxon>
        <taxon>Listeriaceae</taxon>
        <taxon>Listeria</taxon>
    </lineage>
</organism>
<evidence type="ECO:0000313" key="2">
    <source>
        <dbReference type="Proteomes" id="UP000401273"/>
    </source>
</evidence>
<dbReference type="InterPro" id="IPR027417">
    <property type="entry name" value="P-loop_NTPase"/>
</dbReference>
<comment type="caution">
    <text evidence="1">The sequence shown here is derived from an EMBL/GenBank/DDBJ whole genome shotgun (WGS) entry which is preliminary data.</text>
</comment>
<dbReference type="SUPFAM" id="SSF52540">
    <property type="entry name" value="P-loop containing nucleoside triphosphate hydrolases"/>
    <property type="match status" value="1"/>
</dbReference>
<dbReference type="AlphaFoldDB" id="A0A7U9ZK82"/>
<reference evidence="1 2" key="1">
    <citation type="submission" date="2019-03" db="EMBL/GenBank/DDBJ databases">
        <authorList>
            <person name="Ashton P.M."/>
            <person name="Dallman T."/>
            <person name="Nair S."/>
            <person name="De Pinna E."/>
            <person name="Peters T."/>
            <person name="Grant K."/>
        </authorList>
    </citation>
    <scope>NUCLEOTIDE SEQUENCE [LARGE SCALE GENOMIC DNA]</scope>
    <source>
        <strain evidence="1">RL15000271</strain>
    </source>
</reference>
<dbReference type="EMBL" id="AAARLF010000008">
    <property type="protein sequence ID" value="EAE2898736.1"/>
    <property type="molecule type" value="Genomic_DNA"/>
</dbReference>
<dbReference type="PROSITE" id="PS50837">
    <property type="entry name" value="NACHT"/>
    <property type="match status" value="1"/>
</dbReference>
<dbReference type="Gene3D" id="3.40.50.300">
    <property type="entry name" value="P-loop containing nucleotide triphosphate hydrolases"/>
    <property type="match status" value="1"/>
</dbReference>